<reference evidence="6 7" key="1">
    <citation type="submission" date="2006-02" db="EMBL/GenBank/DDBJ databases">
        <authorList>
            <person name="Murray A."/>
            <person name="Staley J."/>
            <person name="Ferriera S."/>
            <person name="Johnson J."/>
            <person name="Kravitz S."/>
            <person name="Halpern A."/>
            <person name="Remington K."/>
            <person name="Beeson K."/>
            <person name="Tran B."/>
            <person name="Rogers Y.-H."/>
            <person name="Friedman R."/>
            <person name="Venter J.C."/>
        </authorList>
    </citation>
    <scope>NUCLEOTIDE SEQUENCE [LARGE SCALE GENOMIC DNA]</scope>
    <source>
        <strain evidence="6 7">23-P</strain>
    </source>
</reference>
<dbReference type="InterPro" id="IPR012910">
    <property type="entry name" value="Plug_dom"/>
</dbReference>
<dbReference type="Gene3D" id="2.60.40.1120">
    <property type="entry name" value="Carboxypeptidase-like, regulatory domain"/>
    <property type="match status" value="1"/>
</dbReference>
<feature type="domain" description="TonB-dependent receptor plug" evidence="5">
    <location>
        <begin position="122"/>
        <end position="222"/>
    </location>
</feature>
<evidence type="ECO:0000256" key="3">
    <source>
        <dbReference type="ARBA" id="ARBA00023237"/>
    </source>
</evidence>
<dbReference type="STRING" id="313594.PI23P_05647"/>
<dbReference type="OrthoDB" id="1109239at2"/>
<dbReference type="AlphaFoldDB" id="A4BYB6"/>
<evidence type="ECO:0000256" key="2">
    <source>
        <dbReference type="ARBA" id="ARBA00023136"/>
    </source>
</evidence>
<comment type="subcellular location">
    <subcellularLocation>
        <location evidence="1">Cell outer membrane</location>
    </subcellularLocation>
</comment>
<comment type="caution">
    <text evidence="6">The sequence shown here is derived from an EMBL/GenBank/DDBJ whole genome shotgun (WGS) entry which is preliminary data.</text>
</comment>
<name>A4BYB6_9FLAO</name>
<dbReference type="InterPro" id="IPR008969">
    <property type="entry name" value="CarboxyPept-like_regulatory"/>
</dbReference>
<dbReference type="Gene3D" id="2.40.170.20">
    <property type="entry name" value="TonB-dependent receptor, beta-barrel domain"/>
    <property type="match status" value="1"/>
</dbReference>
<dbReference type="Proteomes" id="UP000003053">
    <property type="component" value="Unassembled WGS sequence"/>
</dbReference>
<keyword evidence="4" id="KW-0732">Signal</keyword>
<protein>
    <submittedName>
        <fullName evidence="6">Putative TonB-dependent outer membrane receptor protein</fullName>
    </submittedName>
</protein>
<feature type="signal peptide" evidence="4">
    <location>
        <begin position="1"/>
        <end position="19"/>
    </location>
</feature>
<dbReference type="SUPFAM" id="SSF49464">
    <property type="entry name" value="Carboxypeptidase regulatory domain-like"/>
    <property type="match status" value="1"/>
</dbReference>
<keyword evidence="3" id="KW-0998">Cell outer membrane</keyword>
<evidence type="ECO:0000313" key="6">
    <source>
        <dbReference type="EMBL" id="EAR13957.1"/>
    </source>
</evidence>
<dbReference type="InterPro" id="IPR036942">
    <property type="entry name" value="Beta-barrel_TonB_sf"/>
</dbReference>
<dbReference type="Pfam" id="PF13715">
    <property type="entry name" value="CarbopepD_reg_2"/>
    <property type="match status" value="1"/>
</dbReference>
<dbReference type="HOGENOM" id="CLU_012669_0_0_10"/>
<evidence type="ECO:0000313" key="7">
    <source>
        <dbReference type="Proteomes" id="UP000003053"/>
    </source>
</evidence>
<keyword evidence="7" id="KW-1185">Reference proteome</keyword>
<dbReference type="Pfam" id="PF07715">
    <property type="entry name" value="Plug"/>
    <property type="match status" value="1"/>
</dbReference>
<evidence type="ECO:0000259" key="5">
    <source>
        <dbReference type="Pfam" id="PF07715"/>
    </source>
</evidence>
<dbReference type="GO" id="GO:0009279">
    <property type="term" value="C:cell outer membrane"/>
    <property type="evidence" value="ECO:0007669"/>
    <property type="project" value="UniProtKB-SubCell"/>
</dbReference>
<gene>
    <name evidence="6" type="ORF">PI23P_05647</name>
</gene>
<evidence type="ECO:0000256" key="1">
    <source>
        <dbReference type="ARBA" id="ARBA00004442"/>
    </source>
</evidence>
<keyword evidence="6" id="KW-0675">Receptor</keyword>
<keyword evidence="2" id="KW-0472">Membrane</keyword>
<sequence length="758" mass="85748">MKKYAISSFLLLLPALILAQTNLKGMIMDAQNPKNNLGVSGATVNWLGTNIGAITNKKGWFTIPYNIQNKKLIVSYIGYKTDTISISNTTPVHHFITLAGELSEITIRSKRKAIQKSLFATANTFTVNNDELLKAACCNLAESFETNPSIDVSFSDALTGTRQIQMLGLKSPYLQIMQENIPSIRGAAQAFGLTFTPGTWVESIQITKGAGSVVNGFESISGQINAELVKPFSDAKFFLNAYSSLNGRFELNTHLNKRVSKKWQTGLYIHGNYRGEKFDKNKDGFLDAPLANQINVMNRWQYTDAQNGWVSFITARFLNDEKQTGELNFNSETDKVYPNSIRNSDDVWGSEIDTKRFETSAKLGYVFPELPYQSLGLQLAYSMHVQDSYFGLNVYDAQHESLYSNFLFNSIINDTRNKFKTGISFTYDKYDELVNETNYKRKESSLGAFFEYAFDNLDDFSLTAGLRIDTHNLLGTFITPRVHLRYAPWEKGVFRASAGRGKRSANIFAENQQLFASSRGTQGNINIDDTDGNIYGLNPEVAWNFGVSYLQRFNLFDNKGDIVFDFYRTDFSNQVVVDWENPQEISFYNLDGKSIADSFQLEVNYELIDNLSLRTAFKYFDISTDYKSGKLQKPLQPNKRFFANLSYETKLNDKNAQWKIDLTFNNIGRQRLPNTASNPIAYQLATHSKSYSLLNSQITKVFSNTFEIYFGGENITNVQQENPILASEAPFGPNFDTTIVYAPIFGRAIYAGLRFKIK</sequence>
<dbReference type="RefSeq" id="WP_004569755.1">
    <property type="nucleotide sequence ID" value="NZ_CH724148.1"/>
</dbReference>
<feature type="chain" id="PRO_5002666819" evidence="4">
    <location>
        <begin position="20"/>
        <end position="758"/>
    </location>
</feature>
<organism evidence="6 7">
    <name type="scientific">Polaribacter irgensii 23-P</name>
    <dbReference type="NCBI Taxonomy" id="313594"/>
    <lineage>
        <taxon>Bacteria</taxon>
        <taxon>Pseudomonadati</taxon>
        <taxon>Bacteroidota</taxon>
        <taxon>Flavobacteriia</taxon>
        <taxon>Flavobacteriales</taxon>
        <taxon>Flavobacteriaceae</taxon>
    </lineage>
</organism>
<proteinExistence type="predicted"/>
<evidence type="ECO:0000256" key="4">
    <source>
        <dbReference type="SAM" id="SignalP"/>
    </source>
</evidence>
<dbReference type="SUPFAM" id="SSF56935">
    <property type="entry name" value="Porins"/>
    <property type="match status" value="1"/>
</dbReference>
<accession>A4BYB6</accession>
<dbReference type="InterPro" id="IPR037066">
    <property type="entry name" value="Plug_dom_sf"/>
</dbReference>
<dbReference type="EMBL" id="AAOG01000001">
    <property type="protein sequence ID" value="EAR13957.1"/>
    <property type="molecule type" value="Genomic_DNA"/>
</dbReference>
<dbReference type="Gene3D" id="2.170.130.10">
    <property type="entry name" value="TonB-dependent receptor, plug domain"/>
    <property type="match status" value="1"/>
</dbReference>
<dbReference type="eggNOG" id="COG4771">
    <property type="taxonomic scope" value="Bacteria"/>
</dbReference>